<accession>A0A174PRY9</accession>
<dbReference type="RefSeq" id="WP_055059214.1">
    <property type="nucleotide sequence ID" value="NZ_CZBP01000001.1"/>
</dbReference>
<gene>
    <name evidence="1" type="ORF">ERS852569_00179</name>
</gene>
<organism evidence="1 2">
    <name type="scientific">Blautia obeum</name>
    <dbReference type="NCBI Taxonomy" id="40520"/>
    <lineage>
        <taxon>Bacteria</taxon>
        <taxon>Bacillati</taxon>
        <taxon>Bacillota</taxon>
        <taxon>Clostridia</taxon>
        <taxon>Lachnospirales</taxon>
        <taxon>Lachnospiraceae</taxon>
        <taxon>Blautia</taxon>
    </lineage>
</organism>
<dbReference type="Proteomes" id="UP000095762">
    <property type="component" value="Unassembled WGS sequence"/>
</dbReference>
<evidence type="ECO:0000313" key="2">
    <source>
        <dbReference type="Proteomes" id="UP000095762"/>
    </source>
</evidence>
<evidence type="ECO:0000313" key="1">
    <source>
        <dbReference type="EMBL" id="CUP61418.1"/>
    </source>
</evidence>
<proteinExistence type="predicted"/>
<protein>
    <submittedName>
        <fullName evidence="1">Uncharacterized protein</fullName>
    </submittedName>
</protein>
<dbReference type="EMBL" id="CZBP01000001">
    <property type="protein sequence ID" value="CUP61418.1"/>
    <property type="molecule type" value="Genomic_DNA"/>
</dbReference>
<dbReference type="AlphaFoldDB" id="A0A174PRY9"/>
<sequence length="405" mass="46400">MNITPYARVGRSPLIKAVGLQKNFKEIYYTKTLELDCYASGCFSCPNYKNVEFAEFMPPQIQTKAKQCCASCPFAQYKTVYKEHVKYINEKNMFGYARRLTAIPLKLLLVYHFGSPNPQGIVRGYNTTQLAAYLGCSPRSVRNANITLAEYGYIHVLESLKKNHFDVMLMEYKDYAKTAREGGRGYATFNKEFLDEIMQITDINQLRVFLRVALDLDTKKDPEEEISYSSLQRFLPDYCKKGVIQKALSAASRLYNLAFDNDKIKFTLNTIFHGRTEYKNSQISGENEISEYIRKIDSSIEEVNQAILEDKPFEAEFLSDQEIEPSITSKIKNAKLYVAFELSAEDFKDLGLLVSTYSIDAVKKVIRYIHKNYVAKLKTIDNFGALARTLLKDETFPLNLQSTSL</sequence>
<reference evidence="1 2" key="1">
    <citation type="submission" date="2015-09" db="EMBL/GenBank/DDBJ databases">
        <authorList>
            <consortium name="Pathogen Informatics"/>
        </authorList>
    </citation>
    <scope>NUCLEOTIDE SEQUENCE [LARGE SCALE GENOMIC DNA]</scope>
    <source>
        <strain evidence="1 2">2789STDY5834957</strain>
    </source>
</reference>
<name>A0A174PRY9_9FIRM</name>